<feature type="chain" id="PRO_5018010706" evidence="1">
    <location>
        <begin position="30"/>
        <end position="339"/>
    </location>
</feature>
<dbReference type="InterPro" id="IPR029058">
    <property type="entry name" value="AB_hydrolase_fold"/>
</dbReference>
<comment type="caution">
    <text evidence="2">The sequence shown here is derived from an EMBL/GenBank/DDBJ whole genome shotgun (WGS) entry which is preliminary data.</text>
</comment>
<gene>
    <name evidence="2" type="ORF">EDD29_0173</name>
</gene>
<proteinExistence type="predicted"/>
<dbReference type="InterPro" id="IPR050583">
    <property type="entry name" value="Mycobacterial_A85_antigen"/>
</dbReference>
<organism evidence="2 3">
    <name type="scientific">Actinocorallia herbida</name>
    <dbReference type="NCBI Taxonomy" id="58109"/>
    <lineage>
        <taxon>Bacteria</taxon>
        <taxon>Bacillati</taxon>
        <taxon>Actinomycetota</taxon>
        <taxon>Actinomycetes</taxon>
        <taxon>Streptosporangiales</taxon>
        <taxon>Thermomonosporaceae</taxon>
        <taxon>Actinocorallia</taxon>
    </lineage>
</organism>
<dbReference type="AlphaFoldDB" id="A0A3N1CMZ6"/>
<keyword evidence="1" id="KW-0732">Signal</keyword>
<name>A0A3N1CMZ6_9ACTN</name>
<evidence type="ECO:0000313" key="3">
    <source>
        <dbReference type="Proteomes" id="UP000272400"/>
    </source>
</evidence>
<evidence type="ECO:0000313" key="2">
    <source>
        <dbReference type="EMBL" id="ROO82691.1"/>
    </source>
</evidence>
<dbReference type="PANTHER" id="PTHR48098:SF1">
    <property type="entry name" value="DIACYLGLYCEROL ACYLTRANSFERASE_MYCOLYLTRANSFERASE AG85A"/>
    <property type="match status" value="1"/>
</dbReference>
<dbReference type="GO" id="GO:0016787">
    <property type="term" value="F:hydrolase activity"/>
    <property type="evidence" value="ECO:0007669"/>
    <property type="project" value="UniProtKB-KW"/>
</dbReference>
<keyword evidence="2" id="KW-0378">Hydrolase</keyword>
<protein>
    <submittedName>
        <fullName evidence="2">S-formylglutathione hydrolase FrmB</fullName>
    </submittedName>
</protein>
<dbReference type="GO" id="GO:0016747">
    <property type="term" value="F:acyltransferase activity, transferring groups other than amino-acyl groups"/>
    <property type="evidence" value="ECO:0007669"/>
    <property type="project" value="TreeGrafter"/>
</dbReference>
<dbReference type="Proteomes" id="UP000272400">
    <property type="component" value="Unassembled WGS sequence"/>
</dbReference>
<evidence type="ECO:0000256" key="1">
    <source>
        <dbReference type="SAM" id="SignalP"/>
    </source>
</evidence>
<dbReference type="InterPro" id="IPR000801">
    <property type="entry name" value="Esterase-like"/>
</dbReference>
<sequence length="339" mass="37330">MNKAHLSRAAAPGAAVLCAVPLLCLPAAAAPVEPFRAGFRPADSGAKIIKETRVGRLGRDLTVRTPNLDVPVKVRVLLPKGWRKNAARTWPVLYAYSGGSDDYRSWTKNSRIEQWAAKYDAIVVMPEAASSSYTNWWNGGKRGNPRWETFHTKDVIQLIERNYRANKRRSAVGVSAGGMGAMKYAARNPRMYKFVAALSSPLWMTGPGIPASTALTAITQSQSVWDIFGDPVIDRANWERNDPYVLAKGLRGTKIYFSAGTTGKAGPGDPEVSPLDVGLSGEQIVGELNRAFDERLDKLGIKHTANLYGDGRHNWPAWRRIMKDLWPKLMKSLNAEKIG</sequence>
<dbReference type="EMBL" id="RJKE01000001">
    <property type="protein sequence ID" value="ROO82691.1"/>
    <property type="molecule type" value="Genomic_DNA"/>
</dbReference>
<dbReference type="RefSeq" id="WP_123661680.1">
    <property type="nucleotide sequence ID" value="NZ_RJKE01000001.1"/>
</dbReference>
<feature type="signal peptide" evidence="1">
    <location>
        <begin position="1"/>
        <end position="29"/>
    </location>
</feature>
<dbReference type="OrthoDB" id="4527292at2"/>
<dbReference type="SUPFAM" id="SSF53474">
    <property type="entry name" value="alpha/beta-Hydrolases"/>
    <property type="match status" value="1"/>
</dbReference>
<keyword evidence="3" id="KW-1185">Reference proteome</keyword>
<reference evidence="2 3" key="1">
    <citation type="submission" date="2018-11" db="EMBL/GenBank/DDBJ databases">
        <title>Sequencing the genomes of 1000 actinobacteria strains.</title>
        <authorList>
            <person name="Klenk H.-P."/>
        </authorList>
    </citation>
    <scope>NUCLEOTIDE SEQUENCE [LARGE SCALE GENOMIC DNA]</scope>
    <source>
        <strain evidence="2 3">DSM 44254</strain>
    </source>
</reference>
<dbReference type="Gene3D" id="3.40.50.1820">
    <property type="entry name" value="alpha/beta hydrolase"/>
    <property type="match status" value="1"/>
</dbReference>
<accession>A0A3N1CMZ6</accession>
<dbReference type="Pfam" id="PF00756">
    <property type="entry name" value="Esterase"/>
    <property type="match status" value="1"/>
</dbReference>
<dbReference type="PANTHER" id="PTHR48098">
    <property type="entry name" value="ENTEROCHELIN ESTERASE-RELATED"/>
    <property type="match status" value="1"/>
</dbReference>